<dbReference type="GeneID" id="94423772"/>
<gene>
    <name evidence="4" type="ORF">CSUI_000327</name>
</gene>
<dbReference type="AlphaFoldDB" id="A0A2C6LH88"/>
<dbReference type="Proteomes" id="UP000221165">
    <property type="component" value="Unassembled WGS sequence"/>
</dbReference>
<accession>A0A2C6LH88</accession>
<dbReference type="GO" id="GO:0042026">
    <property type="term" value="P:protein refolding"/>
    <property type="evidence" value="ECO:0007669"/>
    <property type="project" value="TreeGrafter"/>
</dbReference>
<keyword evidence="2" id="KW-0472">Membrane</keyword>
<dbReference type="InterPro" id="IPR036869">
    <property type="entry name" value="J_dom_sf"/>
</dbReference>
<dbReference type="GO" id="GO:0005737">
    <property type="term" value="C:cytoplasm"/>
    <property type="evidence" value="ECO:0007669"/>
    <property type="project" value="TreeGrafter"/>
</dbReference>
<keyword evidence="2" id="KW-1133">Transmembrane helix</keyword>
<dbReference type="PRINTS" id="PR00625">
    <property type="entry name" value="JDOMAIN"/>
</dbReference>
<feature type="transmembrane region" description="Helical" evidence="2">
    <location>
        <begin position="155"/>
        <end position="175"/>
    </location>
</feature>
<evidence type="ECO:0000313" key="5">
    <source>
        <dbReference type="Proteomes" id="UP000221165"/>
    </source>
</evidence>
<dbReference type="Pfam" id="PF00226">
    <property type="entry name" value="DnaJ"/>
    <property type="match status" value="1"/>
</dbReference>
<reference evidence="4 5" key="1">
    <citation type="journal article" date="2017" name="Int. J. Parasitol.">
        <title>The genome of the protozoan parasite Cystoisospora suis and a reverse vaccinology approach to identify vaccine candidates.</title>
        <authorList>
            <person name="Palmieri N."/>
            <person name="Shrestha A."/>
            <person name="Ruttkowski B."/>
            <person name="Beck T."/>
            <person name="Vogl C."/>
            <person name="Tomley F."/>
            <person name="Blake D.P."/>
            <person name="Joachim A."/>
        </authorList>
    </citation>
    <scope>NUCLEOTIDE SEQUENCE [LARGE SCALE GENOMIC DNA]</scope>
    <source>
        <strain evidence="4 5">Wien I</strain>
    </source>
</reference>
<dbReference type="EMBL" id="MIGC01000149">
    <property type="protein sequence ID" value="PHJ25814.1"/>
    <property type="molecule type" value="Genomic_DNA"/>
</dbReference>
<sequence length="422" mass="47762">MDEVIRRSFVYGLATTALLHPKLYSCVPDRGRQFIRFFRKPVLTAMVLYLFYVAIPPDRTDLYSLLEVDVSASKNEILQAYRTVSKKFHPDKMAAAEAAGGAVPQRPPGFRNMKNEEFFMEIKKAQEVLMSDVRRSNYDRFGDHNYGEIDEKTTIIVVCLAFVSHLICFCVGFLVSFPKHVSFARQVFVVYNMAMFCNELQIRFVEDGDALSFLPFVSKLVPFERVQFFLGLFPCVLCASLCLAAWQFTDNPAKRLALLKALLSTNRVLTERTQEVVRVTAYLKTMGSPSTAMLKLEQQQMASLQSAALRAKAAGQGLGKSGEHDSTAKGEGGQPARAAQSSQAPPATSQAGDAKKDLAEWEDFTNTLNDEQKELFKRMVADQYRKAEAEEAAREKVRSRFDINWGQMLMWVCVLYVWIYYK</sequence>
<organism evidence="4 5">
    <name type="scientific">Cystoisospora suis</name>
    <dbReference type="NCBI Taxonomy" id="483139"/>
    <lineage>
        <taxon>Eukaryota</taxon>
        <taxon>Sar</taxon>
        <taxon>Alveolata</taxon>
        <taxon>Apicomplexa</taxon>
        <taxon>Conoidasida</taxon>
        <taxon>Coccidia</taxon>
        <taxon>Eucoccidiorida</taxon>
        <taxon>Eimeriorina</taxon>
        <taxon>Sarcocystidae</taxon>
        <taxon>Cystoisospora</taxon>
    </lineage>
</organism>
<dbReference type="OrthoDB" id="66964at2759"/>
<dbReference type="InterPro" id="IPR001623">
    <property type="entry name" value="DnaJ_domain"/>
</dbReference>
<comment type="caution">
    <text evidence="4">The sequence shown here is derived from an EMBL/GenBank/DDBJ whole genome shotgun (WGS) entry which is preliminary data.</text>
</comment>
<dbReference type="GO" id="GO:0051082">
    <property type="term" value="F:unfolded protein binding"/>
    <property type="evidence" value="ECO:0007669"/>
    <property type="project" value="TreeGrafter"/>
</dbReference>
<dbReference type="RefSeq" id="XP_067927460.1">
    <property type="nucleotide sequence ID" value="XM_068060561.1"/>
</dbReference>
<feature type="transmembrane region" description="Helical" evidence="2">
    <location>
        <begin position="403"/>
        <end position="421"/>
    </location>
</feature>
<keyword evidence="5" id="KW-1185">Reference proteome</keyword>
<dbReference type="PANTHER" id="PTHR43096:SF10">
    <property type="entry name" value="CHAPERONE PROTEIN DNAJ A6, CHLOROPLASTIC"/>
    <property type="match status" value="1"/>
</dbReference>
<dbReference type="Gene3D" id="1.10.287.110">
    <property type="entry name" value="DnaJ domain"/>
    <property type="match status" value="1"/>
</dbReference>
<evidence type="ECO:0000256" key="2">
    <source>
        <dbReference type="SAM" id="Phobius"/>
    </source>
</evidence>
<dbReference type="CDD" id="cd06257">
    <property type="entry name" value="DnaJ"/>
    <property type="match status" value="1"/>
</dbReference>
<dbReference type="PROSITE" id="PS50076">
    <property type="entry name" value="DNAJ_2"/>
    <property type="match status" value="1"/>
</dbReference>
<feature type="compositionally biased region" description="Low complexity" evidence="1">
    <location>
        <begin position="334"/>
        <end position="352"/>
    </location>
</feature>
<evidence type="ECO:0000313" key="4">
    <source>
        <dbReference type="EMBL" id="PHJ25814.1"/>
    </source>
</evidence>
<dbReference type="SMART" id="SM00271">
    <property type="entry name" value="DnaJ"/>
    <property type="match status" value="1"/>
</dbReference>
<evidence type="ECO:0000256" key="1">
    <source>
        <dbReference type="SAM" id="MobiDB-lite"/>
    </source>
</evidence>
<evidence type="ECO:0000259" key="3">
    <source>
        <dbReference type="PROSITE" id="PS50076"/>
    </source>
</evidence>
<feature type="domain" description="J" evidence="3">
    <location>
        <begin position="61"/>
        <end position="142"/>
    </location>
</feature>
<feature type="transmembrane region" description="Helical" evidence="2">
    <location>
        <begin position="225"/>
        <end position="246"/>
    </location>
</feature>
<dbReference type="VEuPathDB" id="ToxoDB:CSUI_000327"/>
<dbReference type="SUPFAM" id="SSF46565">
    <property type="entry name" value="Chaperone J-domain"/>
    <property type="match status" value="1"/>
</dbReference>
<keyword evidence="2" id="KW-0812">Transmembrane</keyword>
<feature type="region of interest" description="Disordered" evidence="1">
    <location>
        <begin position="315"/>
        <end position="354"/>
    </location>
</feature>
<dbReference type="PANTHER" id="PTHR43096">
    <property type="entry name" value="DNAJ HOMOLOG 1, MITOCHONDRIAL-RELATED"/>
    <property type="match status" value="1"/>
</dbReference>
<protein>
    <submittedName>
        <fullName evidence="4">Dnaj-like molecular chaperone</fullName>
    </submittedName>
</protein>
<proteinExistence type="predicted"/>
<name>A0A2C6LH88_9APIC</name>